<evidence type="ECO:0000259" key="15">
    <source>
        <dbReference type="Pfam" id="PF07732"/>
    </source>
</evidence>
<feature type="transmembrane region" description="Helical" evidence="13">
    <location>
        <begin position="174"/>
        <end position="195"/>
    </location>
</feature>
<dbReference type="InterPro" id="IPR001287">
    <property type="entry name" value="NO2-reductase_Cu"/>
</dbReference>
<evidence type="ECO:0000259" key="14">
    <source>
        <dbReference type="Pfam" id="PF07731"/>
    </source>
</evidence>
<dbReference type="PROSITE" id="PS00080">
    <property type="entry name" value="MULTICOPPER_OXIDASE2"/>
    <property type="match status" value="1"/>
</dbReference>
<dbReference type="Gene3D" id="2.60.40.420">
    <property type="entry name" value="Cupredoxins - blue copper proteins"/>
    <property type="match status" value="3"/>
</dbReference>
<accession>A0A4R6S168</accession>
<comment type="cofactor">
    <cofactor evidence="1 12">
        <name>Cu(+)</name>
        <dbReference type="ChEBI" id="CHEBI:49552"/>
    </cofactor>
</comment>
<evidence type="ECO:0000256" key="2">
    <source>
        <dbReference type="ARBA" id="ARBA00001973"/>
    </source>
</evidence>
<comment type="catalytic activity">
    <reaction evidence="11">
        <text>nitric oxide + Fe(III)-[cytochrome c] + H2O = Fe(II)-[cytochrome c] + nitrite + 2 H(+)</text>
        <dbReference type="Rhea" id="RHEA:15233"/>
        <dbReference type="Rhea" id="RHEA-COMP:10350"/>
        <dbReference type="Rhea" id="RHEA-COMP:14399"/>
        <dbReference type="ChEBI" id="CHEBI:15377"/>
        <dbReference type="ChEBI" id="CHEBI:15378"/>
        <dbReference type="ChEBI" id="CHEBI:16301"/>
        <dbReference type="ChEBI" id="CHEBI:16480"/>
        <dbReference type="ChEBI" id="CHEBI:29033"/>
        <dbReference type="ChEBI" id="CHEBI:29034"/>
        <dbReference type="EC" id="1.7.2.1"/>
    </reaction>
</comment>
<keyword evidence="13" id="KW-0812">Transmembrane</keyword>
<reference evidence="16 17" key="1">
    <citation type="submission" date="2019-03" db="EMBL/GenBank/DDBJ databases">
        <title>Genomic Encyclopedia of Type Strains, Phase IV (KMG-IV): sequencing the most valuable type-strain genomes for metagenomic binning, comparative biology and taxonomic classification.</title>
        <authorList>
            <person name="Goeker M."/>
        </authorList>
    </citation>
    <scope>NUCLEOTIDE SEQUENCE [LARGE SCALE GENOMIC DNA]</scope>
    <source>
        <strain evidence="16 17">DSM 45361</strain>
    </source>
</reference>
<feature type="domain" description="Plastocyanin-like" evidence="15">
    <location>
        <begin position="245"/>
        <end position="356"/>
    </location>
</feature>
<dbReference type="PANTHER" id="PTHR11709">
    <property type="entry name" value="MULTI-COPPER OXIDASE"/>
    <property type="match status" value="1"/>
</dbReference>
<evidence type="ECO:0000256" key="11">
    <source>
        <dbReference type="ARBA" id="ARBA00049340"/>
    </source>
</evidence>
<name>A0A4R6S168_LABRH</name>
<feature type="transmembrane region" description="Helical" evidence="13">
    <location>
        <begin position="69"/>
        <end position="88"/>
    </location>
</feature>
<dbReference type="SUPFAM" id="SSF49503">
    <property type="entry name" value="Cupredoxins"/>
    <property type="match status" value="3"/>
</dbReference>
<dbReference type="GO" id="GO:0050421">
    <property type="term" value="F:nitrite reductase (NO-forming) activity"/>
    <property type="evidence" value="ECO:0007669"/>
    <property type="project" value="UniProtKB-EC"/>
</dbReference>
<dbReference type="PRINTS" id="PR00695">
    <property type="entry name" value="CUNO2RDTASE"/>
</dbReference>
<dbReference type="RefSeq" id="WP_133853311.1">
    <property type="nucleotide sequence ID" value="NZ_SNXZ01000007.1"/>
</dbReference>
<evidence type="ECO:0000256" key="10">
    <source>
        <dbReference type="ARBA" id="ARBA00023008"/>
    </source>
</evidence>
<evidence type="ECO:0000256" key="1">
    <source>
        <dbReference type="ARBA" id="ARBA00001960"/>
    </source>
</evidence>
<evidence type="ECO:0000256" key="7">
    <source>
        <dbReference type="ARBA" id="ARBA00022723"/>
    </source>
</evidence>
<evidence type="ECO:0000256" key="12">
    <source>
        <dbReference type="PIRSR" id="PIRSR601287-1"/>
    </source>
</evidence>
<dbReference type="InterPro" id="IPR002355">
    <property type="entry name" value="Cu_oxidase_Cu_BS"/>
</dbReference>
<dbReference type="CDD" id="cd04202">
    <property type="entry name" value="CuRO_D2_2dMcoN_like"/>
    <property type="match status" value="1"/>
</dbReference>
<comment type="caution">
    <text evidence="16">The sequence shown here is derived from an EMBL/GenBank/DDBJ whole genome shotgun (WGS) entry which is preliminary data.</text>
</comment>
<dbReference type="Pfam" id="PF07731">
    <property type="entry name" value="Cu-oxidase_2"/>
    <property type="match status" value="1"/>
</dbReference>
<evidence type="ECO:0000256" key="6">
    <source>
        <dbReference type="ARBA" id="ARBA00017290"/>
    </source>
</evidence>
<dbReference type="Pfam" id="PF07732">
    <property type="entry name" value="Cu-oxidase_3"/>
    <property type="match status" value="1"/>
</dbReference>
<dbReference type="Proteomes" id="UP000295444">
    <property type="component" value="Unassembled WGS sequence"/>
</dbReference>
<feature type="domain" description="Plastocyanin-like" evidence="14">
    <location>
        <begin position="521"/>
        <end position="628"/>
    </location>
</feature>
<keyword evidence="17" id="KW-1185">Reference proteome</keyword>
<dbReference type="InterPro" id="IPR008972">
    <property type="entry name" value="Cupredoxin"/>
</dbReference>
<organism evidence="16 17">
    <name type="scientific">Labedaea rhizosphaerae</name>
    <dbReference type="NCBI Taxonomy" id="598644"/>
    <lineage>
        <taxon>Bacteria</taxon>
        <taxon>Bacillati</taxon>
        <taxon>Actinomycetota</taxon>
        <taxon>Actinomycetes</taxon>
        <taxon>Pseudonocardiales</taxon>
        <taxon>Pseudonocardiaceae</taxon>
        <taxon>Labedaea</taxon>
    </lineage>
</organism>
<evidence type="ECO:0000256" key="13">
    <source>
        <dbReference type="SAM" id="Phobius"/>
    </source>
</evidence>
<evidence type="ECO:0000256" key="3">
    <source>
        <dbReference type="ARBA" id="ARBA00010609"/>
    </source>
</evidence>
<sequence length="643" mass="68000">MTTVVWIIVDYAVTLLGAVAWFAAAVTMVVRRPRIALVLMAVALLVTVARAVPVVVLAGRGWWFVQEKVVLGLPMAAVAALAAALVAGPRLRAPATGARSWEATDTAGVVAQFTAAYAAVAAFVLTLLIGYPLTLDTALITVAAVVAAALLTTRVLPSPKVTEPAATGMSRRGFLGVAGGVVVVGAAGTGGVLAATRPAAMTTDGGGPAAMTGSAVAVTDLRGATTPAPGGVRRPYVLTARKAVVRLDSGREFDALTFDGSVPGPPITVTQGDLLEVTLINHDIDGGVTLHWHGYDVRCGEDGVPGVTQEAVAPGGRFVYRFRADQTGTYWYHTHYESYTGVQRGLYGHFVVKPREDIEQVDLTLSVHTFDGVPEISGGAEHVVPAGAPVRLRLLNTDSDPHRFALVGMSFRVVAVDGRDLVRPGVISERGLRLAAARRYDVVFEMPGGPVALVLDDSAATVWLRPKANAHGGSVSTPDTAGWPELDLLTYGAPARVALPTDAADRHFTMVLDRELAMVDGTPMYAHTVNGKGYPSIPDQLVTEGDVVRFTLVNRSLASHPWHLHGHAVLVLSKNGQRYSGSPVWVDIVDVGPGDVWEVAFRASNPGIWMNHCHNLPHVMQGMMLMLRYEGVTSPFKAMEMSG</sequence>
<evidence type="ECO:0000256" key="4">
    <source>
        <dbReference type="ARBA" id="ARBA00011233"/>
    </source>
</evidence>
<gene>
    <name evidence="16" type="ORF">EV186_107208</name>
</gene>
<dbReference type="OrthoDB" id="345021at2"/>
<keyword evidence="8" id="KW-0677">Repeat</keyword>
<feature type="binding site" description="type 1 copper site" evidence="12">
    <location>
        <position position="293"/>
    </location>
    <ligand>
        <name>Cu cation</name>
        <dbReference type="ChEBI" id="CHEBI:23378"/>
        <label>1</label>
    </ligand>
</feature>
<feature type="transmembrane region" description="Helical" evidence="13">
    <location>
        <begin position="37"/>
        <end position="63"/>
    </location>
</feature>
<proteinExistence type="inferred from homology"/>
<feature type="transmembrane region" description="Helical" evidence="13">
    <location>
        <begin position="109"/>
        <end position="131"/>
    </location>
</feature>
<evidence type="ECO:0000313" key="16">
    <source>
        <dbReference type="EMBL" id="TDP92973.1"/>
    </source>
</evidence>
<dbReference type="PANTHER" id="PTHR11709:SF482">
    <property type="entry name" value="COPPER-CONTAINING NITRITE REDUCTASE"/>
    <property type="match status" value="1"/>
</dbReference>
<evidence type="ECO:0000256" key="9">
    <source>
        <dbReference type="ARBA" id="ARBA00023002"/>
    </source>
</evidence>
<dbReference type="AlphaFoldDB" id="A0A4R6S168"/>
<dbReference type="GO" id="GO:0005507">
    <property type="term" value="F:copper ion binding"/>
    <property type="evidence" value="ECO:0007669"/>
    <property type="project" value="InterPro"/>
</dbReference>
<evidence type="ECO:0000256" key="8">
    <source>
        <dbReference type="ARBA" id="ARBA00022737"/>
    </source>
</evidence>
<dbReference type="InterPro" id="IPR011707">
    <property type="entry name" value="Cu-oxidase-like_N"/>
</dbReference>
<comment type="cofactor">
    <cofactor evidence="2 12">
        <name>Cu(2+)</name>
        <dbReference type="ChEBI" id="CHEBI:29036"/>
    </cofactor>
</comment>
<feature type="transmembrane region" description="Helical" evidence="13">
    <location>
        <begin position="137"/>
        <end position="153"/>
    </location>
</feature>
<keyword evidence="13" id="KW-0472">Membrane</keyword>
<comment type="subunit">
    <text evidence="4">Homotrimer.</text>
</comment>
<comment type="similarity">
    <text evidence="3">Belongs to the multicopper oxidase family.</text>
</comment>
<keyword evidence="7 12" id="KW-0479">Metal-binding</keyword>
<dbReference type="EC" id="1.7.2.1" evidence="5"/>
<keyword evidence="13" id="KW-1133">Transmembrane helix</keyword>
<dbReference type="InterPro" id="IPR011706">
    <property type="entry name" value="Cu-oxidase_C"/>
</dbReference>
<evidence type="ECO:0000256" key="5">
    <source>
        <dbReference type="ARBA" id="ARBA00011882"/>
    </source>
</evidence>
<evidence type="ECO:0000313" key="17">
    <source>
        <dbReference type="Proteomes" id="UP000295444"/>
    </source>
</evidence>
<dbReference type="EMBL" id="SNXZ01000007">
    <property type="protein sequence ID" value="TDP92973.1"/>
    <property type="molecule type" value="Genomic_DNA"/>
</dbReference>
<dbReference type="InterPro" id="IPR045087">
    <property type="entry name" value="Cu-oxidase_fam"/>
</dbReference>
<feature type="binding site" description="type 1 copper site" evidence="12">
    <location>
        <position position="333"/>
    </location>
    <ligand>
        <name>Cu cation</name>
        <dbReference type="ChEBI" id="CHEBI:23378"/>
        <label>1</label>
    </ligand>
</feature>
<keyword evidence="10 12" id="KW-0186">Copper</keyword>
<feature type="transmembrane region" description="Helical" evidence="13">
    <location>
        <begin position="6"/>
        <end position="30"/>
    </location>
</feature>
<protein>
    <recommendedName>
        <fullName evidence="6">Copper-containing nitrite reductase</fullName>
        <ecNumber evidence="5">1.7.2.1</ecNumber>
    </recommendedName>
</protein>
<keyword evidence="9" id="KW-0560">Oxidoreductase</keyword>